<evidence type="ECO:0000313" key="2">
    <source>
        <dbReference type="Proteomes" id="UP000663850"/>
    </source>
</evidence>
<gene>
    <name evidence="1" type="ORF">RDB_LOCUS3337</name>
</gene>
<protein>
    <submittedName>
        <fullName evidence="1">Uncharacterized protein</fullName>
    </submittedName>
</protein>
<accession>A0A8H2X2I8</accession>
<dbReference type="EMBL" id="CAJMWZ010000216">
    <property type="protein sequence ID" value="CAE6413725.1"/>
    <property type="molecule type" value="Genomic_DNA"/>
</dbReference>
<comment type="caution">
    <text evidence="1">The sequence shown here is derived from an EMBL/GenBank/DDBJ whole genome shotgun (WGS) entry which is preliminary data.</text>
</comment>
<proteinExistence type="predicted"/>
<name>A0A8H2X2I8_9AGAM</name>
<dbReference type="AlphaFoldDB" id="A0A8H2X2I8"/>
<organism evidence="1 2">
    <name type="scientific">Rhizoctonia solani</name>
    <dbReference type="NCBI Taxonomy" id="456999"/>
    <lineage>
        <taxon>Eukaryota</taxon>
        <taxon>Fungi</taxon>
        <taxon>Dikarya</taxon>
        <taxon>Basidiomycota</taxon>
        <taxon>Agaricomycotina</taxon>
        <taxon>Agaricomycetes</taxon>
        <taxon>Cantharellales</taxon>
        <taxon>Ceratobasidiaceae</taxon>
        <taxon>Rhizoctonia</taxon>
    </lineage>
</organism>
<reference evidence="1" key="1">
    <citation type="submission" date="2021-01" db="EMBL/GenBank/DDBJ databases">
        <authorList>
            <person name="Kaushik A."/>
        </authorList>
    </citation>
    <scope>NUCLEOTIDE SEQUENCE</scope>
    <source>
        <strain evidence="1">Type strain: AG8-Rh-89/</strain>
    </source>
</reference>
<evidence type="ECO:0000313" key="1">
    <source>
        <dbReference type="EMBL" id="CAE6413725.1"/>
    </source>
</evidence>
<sequence length="112" mass="12179">MRRTLNRINTQAHDLIDRNVYPRTHRLADGFLSLPQTSPVQPPITAQYIGDEISPADRVPCHFGLGSGACELVCGCLLPDSGPALGTYITRCLWRFVTGSSSGGTGCYECHE</sequence>
<dbReference type="Proteomes" id="UP000663850">
    <property type="component" value="Unassembled WGS sequence"/>
</dbReference>